<keyword evidence="5" id="KW-0460">Magnesium</keyword>
<dbReference type="GO" id="GO:0005737">
    <property type="term" value="C:cytoplasm"/>
    <property type="evidence" value="ECO:0007669"/>
    <property type="project" value="TreeGrafter"/>
</dbReference>
<sequence>MMTVASMQTSPAPATSSTLAGSASISATTANTIAPASLSMAKTPAMLADPKLASKPVKQYTLVLCLDRSSASNLHTQPQSQAQAHRILLGYKKAGFGAHKFNGFGGKVERSDSSVRAAAARELHEESGIWVPESMLLRAGTLVFDFEDGGSAPPFILHVSVFTLDWKPEVILPLDENASAPVPPPFETDEMIPQWFDVHAIPFADMWPDDELWFPAMLADKPFVGQMWFAADQKTILKSIVAKDDSGEDWDQFFVARKLEQEARGVFV</sequence>
<comment type="caution">
    <text evidence="7">The sequence shown here is derived from an EMBL/GenBank/DDBJ whole genome shotgun (WGS) entry which is preliminary data.</text>
</comment>
<evidence type="ECO:0000256" key="5">
    <source>
        <dbReference type="ARBA" id="ARBA00022842"/>
    </source>
</evidence>
<keyword evidence="4" id="KW-0378">Hydrolase</keyword>
<proteinExistence type="inferred from homology"/>
<keyword evidence="8" id="KW-1185">Reference proteome</keyword>
<protein>
    <recommendedName>
        <fullName evidence="6">Nudix hydrolase domain-containing protein</fullName>
    </recommendedName>
</protein>
<evidence type="ECO:0000259" key="6">
    <source>
        <dbReference type="Pfam" id="PF00293"/>
    </source>
</evidence>
<dbReference type="InterPro" id="IPR015797">
    <property type="entry name" value="NUDIX_hydrolase-like_dom_sf"/>
</dbReference>
<dbReference type="AlphaFoldDB" id="A0A1Y2HU38"/>
<dbReference type="GO" id="GO:0046872">
    <property type="term" value="F:metal ion binding"/>
    <property type="evidence" value="ECO:0007669"/>
    <property type="project" value="UniProtKB-KW"/>
</dbReference>
<organism evidence="7 8">
    <name type="scientific">Catenaria anguillulae PL171</name>
    <dbReference type="NCBI Taxonomy" id="765915"/>
    <lineage>
        <taxon>Eukaryota</taxon>
        <taxon>Fungi</taxon>
        <taxon>Fungi incertae sedis</taxon>
        <taxon>Blastocladiomycota</taxon>
        <taxon>Blastocladiomycetes</taxon>
        <taxon>Blastocladiales</taxon>
        <taxon>Catenariaceae</taxon>
        <taxon>Catenaria</taxon>
    </lineage>
</organism>
<evidence type="ECO:0000256" key="2">
    <source>
        <dbReference type="ARBA" id="ARBA00005582"/>
    </source>
</evidence>
<evidence type="ECO:0000256" key="4">
    <source>
        <dbReference type="ARBA" id="ARBA00022801"/>
    </source>
</evidence>
<dbReference type="PANTHER" id="PTHR43758">
    <property type="entry name" value="7,8-DIHYDRO-8-OXOGUANINE TRIPHOSPHATASE"/>
    <property type="match status" value="1"/>
</dbReference>
<dbReference type="PANTHER" id="PTHR43758:SF2">
    <property type="entry name" value="OXIDIZED PURINE NUCLEOSIDE TRIPHOSPHATE HYDROLASE"/>
    <property type="match status" value="1"/>
</dbReference>
<keyword evidence="3" id="KW-0479">Metal-binding</keyword>
<dbReference type="CDD" id="cd03427">
    <property type="entry name" value="NUDIX_MTH1_Nudt1"/>
    <property type="match status" value="1"/>
</dbReference>
<dbReference type="STRING" id="765915.A0A1Y2HU38"/>
<feature type="domain" description="Nudix hydrolase" evidence="6">
    <location>
        <begin position="96"/>
        <end position="215"/>
    </location>
</feature>
<dbReference type="GO" id="GO:0008413">
    <property type="term" value="F:8-oxo-7,8-dihydroguanosine triphosphate pyrophosphatase activity"/>
    <property type="evidence" value="ECO:0007669"/>
    <property type="project" value="TreeGrafter"/>
</dbReference>
<dbReference type="InterPro" id="IPR000086">
    <property type="entry name" value="NUDIX_hydrolase_dom"/>
</dbReference>
<dbReference type="OrthoDB" id="447842at2759"/>
<gene>
    <name evidence="7" type="ORF">BCR44DRAFT_1432353</name>
</gene>
<evidence type="ECO:0000313" key="7">
    <source>
        <dbReference type="EMBL" id="ORZ36662.1"/>
    </source>
</evidence>
<reference evidence="7 8" key="1">
    <citation type="submission" date="2016-07" db="EMBL/GenBank/DDBJ databases">
        <title>Pervasive Adenine N6-methylation of Active Genes in Fungi.</title>
        <authorList>
            <consortium name="DOE Joint Genome Institute"/>
            <person name="Mondo S.J."/>
            <person name="Dannebaum R.O."/>
            <person name="Kuo R.C."/>
            <person name="Labutti K."/>
            <person name="Haridas S."/>
            <person name="Kuo A."/>
            <person name="Salamov A."/>
            <person name="Ahrendt S.R."/>
            <person name="Lipzen A."/>
            <person name="Sullivan W."/>
            <person name="Andreopoulos W.B."/>
            <person name="Clum A."/>
            <person name="Lindquist E."/>
            <person name="Daum C."/>
            <person name="Ramamoorthy G.K."/>
            <person name="Gryganskyi A."/>
            <person name="Culley D."/>
            <person name="Magnuson J.K."/>
            <person name="James T.Y."/>
            <person name="O'Malley M.A."/>
            <person name="Stajich J.E."/>
            <person name="Spatafora J.W."/>
            <person name="Visel A."/>
            <person name="Grigoriev I.V."/>
        </authorList>
    </citation>
    <scope>NUCLEOTIDE SEQUENCE [LARGE SCALE GENOMIC DNA]</scope>
    <source>
        <strain evidence="7 8">PL171</strain>
    </source>
</reference>
<evidence type="ECO:0000256" key="1">
    <source>
        <dbReference type="ARBA" id="ARBA00001946"/>
    </source>
</evidence>
<dbReference type="Pfam" id="PF00293">
    <property type="entry name" value="NUDIX"/>
    <property type="match status" value="1"/>
</dbReference>
<comment type="cofactor">
    <cofactor evidence="1">
        <name>Mg(2+)</name>
        <dbReference type="ChEBI" id="CHEBI:18420"/>
    </cofactor>
</comment>
<accession>A0A1Y2HU38</accession>
<dbReference type="Gene3D" id="3.90.79.10">
    <property type="entry name" value="Nucleoside Triphosphate Pyrophosphohydrolase"/>
    <property type="match status" value="1"/>
</dbReference>
<dbReference type="Proteomes" id="UP000193411">
    <property type="component" value="Unassembled WGS sequence"/>
</dbReference>
<dbReference type="GO" id="GO:0042262">
    <property type="term" value="P:DNA protection"/>
    <property type="evidence" value="ECO:0007669"/>
    <property type="project" value="TreeGrafter"/>
</dbReference>
<name>A0A1Y2HU38_9FUNG</name>
<dbReference type="EMBL" id="MCFL01000016">
    <property type="protein sequence ID" value="ORZ36662.1"/>
    <property type="molecule type" value="Genomic_DNA"/>
</dbReference>
<comment type="similarity">
    <text evidence="2">Belongs to the Nudix hydrolase family.</text>
</comment>
<evidence type="ECO:0000313" key="8">
    <source>
        <dbReference type="Proteomes" id="UP000193411"/>
    </source>
</evidence>
<dbReference type="SUPFAM" id="SSF55811">
    <property type="entry name" value="Nudix"/>
    <property type="match status" value="1"/>
</dbReference>
<evidence type="ECO:0000256" key="3">
    <source>
        <dbReference type="ARBA" id="ARBA00022723"/>
    </source>
</evidence>